<gene>
    <name evidence="2" type="ORF">PSACC_02005</name>
</gene>
<reference evidence="2 3" key="1">
    <citation type="submission" date="2016-10" db="EMBL/GenBank/DDBJ databases">
        <title>The genome of Paramicrosporidium saccamoebae is the missing link in understanding Cryptomycota and Microsporidia evolution.</title>
        <authorList>
            <person name="Quandt C.A."/>
            <person name="Beaudet D."/>
            <person name="Corsaro D."/>
            <person name="Michel R."/>
            <person name="Corradi N."/>
            <person name="James T."/>
        </authorList>
    </citation>
    <scope>NUCLEOTIDE SEQUENCE [LARGE SCALE GENOMIC DNA]</scope>
    <source>
        <strain evidence="2 3">KSL3</strain>
    </source>
</reference>
<name>A0A2H9TKD5_9FUNG</name>
<feature type="signal peptide" evidence="1">
    <location>
        <begin position="1"/>
        <end position="18"/>
    </location>
</feature>
<evidence type="ECO:0000313" key="2">
    <source>
        <dbReference type="EMBL" id="PJF18195.1"/>
    </source>
</evidence>
<feature type="chain" id="PRO_5014122102" evidence="1">
    <location>
        <begin position="19"/>
        <end position="516"/>
    </location>
</feature>
<dbReference type="AlphaFoldDB" id="A0A2H9TKD5"/>
<evidence type="ECO:0000256" key="1">
    <source>
        <dbReference type="SAM" id="SignalP"/>
    </source>
</evidence>
<proteinExistence type="predicted"/>
<evidence type="ECO:0000313" key="3">
    <source>
        <dbReference type="Proteomes" id="UP000240830"/>
    </source>
</evidence>
<keyword evidence="1" id="KW-0732">Signal</keyword>
<organism evidence="2 3">
    <name type="scientific">Paramicrosporidium saccamoebae</name>
    <dbReference type="NCBI Taxonomy" id="1246581"/>
    <lineage>
        <taxon>Eukaryota</taxon>
        <taxon>Fungi</taxon>
        <taxon>Fungi incertae sedis</taxon>
        <taxon>Cryptomycota</taxon>
        <taxon>Cryptomycota incertae sedis</taxon>
        <taxon>Paramicrosporidium</taxon>
    </lineage>
</organism>
<protein>
    <submittedName>
        <fullName evidence="2">Uncharacterized protein</fullName>
    </submittedName>
</protein>
<comment type="caution">
    <text evidence="2">The sequence shown here is derived from an EMBL/GenBank/DDBJ whole genome shotgun (WGS) entry which is preliminary data.</text>
</comment>
<sequence length="516" mass="59112">MWCYKILLWLLCCANSGAFVIHVTPDELLQKCSKGQIQAIFRSFTVDQANLYRAAQVLRLLDHDYHYLYVAQETEERSAALLSYVSDKTLHDTIFSADMVFANPDWTDAFFLSKKLKYYGNIFDEPLELPPDKIIRWQIMEHAMATQAENMQSFDWIDELLGPNPTEDMALRIFEMFGLENITSDVMGRLGRAGKGERLLTTLFSKLRELSRLDQLVGRMTVEGAPMLTLMSEGAKESIQDFIHDRDGEPLYTCWDTLQSNYSGRTDRSYWELMVSAGMDDWYEEKDSTMLCWVAEFVPKDGLYNWTMGDLIAECAVACKAFVDRLVAITPPSFIPMSLMPPETCRQTWLRKSPFHVYKRLFDADDMLAVSEVISENQLLPLNWTFQGKPIGRAIIDNVKSLIYGGKALGVDEVIQILQSWPYLILEKEKLGFSFMFPTKKTPNKWKVWATELFPGNSTLSDMLETELKSLCILGSLTPKDIRRMVDSSYQWCEEAENGRSASYESNSSYSDLDSS</sequence>
<keyword evidence="3" id="KW-1185">Reference proteome</keyword>
<dbReference type="EMBL" id="MTSL01000137">
    <property type="protein sequence ID" value="PJF18195.1"/>
    <property type="molecule type" value="Genomic_DNA"/>
</dbReference>
<accession>A0A2H9TKD5</accession>
<dbReference type="Proteomes" id="UP000240830">
    <property type="component" value="Unassembled WGS sequence"/>
</dbReference>